<gene>
    <name evidence="6" type="ordered locus">CLOAM0436</name>
</gene>
<evidence type="ECO:0000256" key="1">
    <source>
        <dbReference type="ARBA" id="ARBA00001947"/>
    </source>
</evidence>
<accession>B0VGA2</accession>
<dbReference type="AlphaFoldDB" id="B0VGA2"/>
<dbReference type="Gene3D" id="3.20.20.140">
    <property type="entry name" value="Metal-dependent hydrolases"/>
    <property type="match status" value="1"/>
</dbReference>
<sequence>MKNILCNIVNPISPEEIQFLPKQVISIEESKISAITPLSEFQGRIDEDRSNEYALPGFIDLHTHLSQYYIRGLYEPALLPWLNKYVFPEEERSKNIEYAEKLSRDFFSAMLKAGTTTCVIYTAPFFSACDMAFEIAQETGIRALIGMTMMDMNCPENLPQNSHKTLEESILLYEKWHGKNAKLDYIFTPRFAPTCSLELMKEVVKYAIEHNAWIQTHLSENKEEIEMVKEIFGYKSYTEVYQKAGLLTQHSIFAHCIHLNDEEIKMLAENKCKIAHCPDSNFFLKSGEFPLQKIEEAGIEYGLGSDVGAGTSLNMLYHTKMMNYRQSDYPVLPAKALYHITLGSAKLLGVDEIIGSLEIGKEADIVFLKPPLNYPLKNNGISQLVFCGQEFSLTETLVAGRNKE</sequence>
<dbReference type="Proteomes" id="UP000002019">
    <property type="component" value="Chromosome"/>
</dbReference>
<dbReference type="GO" id="GO:0008892">
    <property type="term" value="F:guanine deaminase activity"/>
    <property type="evidence" value="ECO:0007669"/>
    <property type="project" value="UniProtKB-EC"/>
</dbReference>
<evidence type="ECO:0000256" key="4">
    <source>
        <dbReference type="ARBA" id="ARBA00022833"/>
    </source>
</evidence>
<dbReference type="InterPro" id="IPR032466">
    <property type="entry name" value="Metal_Hydrolase"/>
</dbReference>
<dbReference type="PANTHER" id="PTHR11271:SF6">
    <property type="entry name" value="GUANINE DEAMINASE"/>
    <property type="match status" value="1"/>
</dbReference>
<dbReference type="NCBIfam" id="NF006679">
    <property type="entry name" value="PRK09228.1"/>
    <property type="match status" value="1"/>
</dbReference>
<keyword evidence="2" id="KW-0479">Metal-binding</keyword>
<dbReference type="InterPro" id="IPR051607">
    <property type="entry name" value="Metallo-dep_hydrolases"/>
</dbReference>
<name>B0VGA2_CLOAI</name>
<dbReference type="OrthoDB" id="9787621at2"/>
<dbReference type="GO" id="GO:0046098">
    <property type="term" value="P:guanine metabolic process"/>
    <property type="evidence" value="ECO:0007669"/>
    <property type="project" value="TreeGrafter"/>
</dbReference>
<dbReference type="Pfam" id="PF01979">
    <property type="entry name" value="Amidohydro_1"/>
    <property type="match status" value="1"/>
</dbReference>
<evidence type="ECO:0000256" key="3">
    <source>
        <dbReference type="ARBA" id="ARBA00022801"/>
    </source>
</evidence>
<dbReference type="RefSeq" id="WP_015424200.1">
    <property type="nucleotide sequence ID" value="NC_020449.1"/>
</dbReference>
<dbReference type="Gene3D" id="2.30.40.10">
    <property type="entry name" value="Urease, subunit C, domain 1"/>
    <property type="match status" value="1"/>
</dbReference>
<dbReference type="EC" id="3.5.4.3" evidence="6"/>
<dbReference type="HOGENOM" id="CLU_012358_0_2_0"/>
<keyword evidence="7" id="KW-1185">Reference proteome</keyword>
<dbReference type="PANTHER" id="PTHR11271">
    <property type="entry name" value="GUANINE DEAMINASE"/>
    <property type="match status" value="1"/>
</dbReference>
<organism evidence="6 7">
    <name type="scientific">Cloacimonas acidaminovorans (strain Evry)</name>
    <dbReference type="NCBI Taxonomy" id="459349"/>
    <lineage>
        <taxon>Bacteria</taxon>
        <taxon>Pseudomonadati</taxon>
        <taxon>Candidatus Cloacimonadota</taxon>
        <taxon>Candidatus Cloacimonadia</taxon>
        <taxon>Candidatus Cloacimonadales</taxon>
        <taxon>Candidatus Cloacimonadaceae</taxon>
        <taxon>Candidatus Cloacimonas</taxon>
    </lineage>
</organism>
<evidence type="ECO:0000313" key="7">
    <source>
        <dbReference type="Proteomes" id="UP000002019"/>
    </source>
</evidence>
<feature type="domain" description="Amidohydrolase-related" evidence="5">
    <location>
        <begin position="53"/>
        <end position="401"/>
    </location>
</feature>
<reference evidence="6 7" key="1">
    <citation type="journal article" date="2008" name="J. Bacteriol.">
        <title>'Candidatus Cloacamonas acidaminovorans': genome sequence reconstruction provides a first glimpse of a new bacterial division.</title>
        <authorList>
            <person name="Pelletier E."/>
            <person name="Kreimeyer A."/>
            <person name="Bocs S."/>
            <person name="Rouy Z."/>
            <person name="Gyapay G."/>
            <person name="Chouari R."/>
            <person name="Riviere D."/>
            <person name="Ganesan A."/>
            <person name="Daegelen P."/>
            <person name="Sghir A."/>
            <person name="Cohen G.N."/>
            <person name="Medigue C."/>
            <person name="Weissenbach J."/>
            <person name="Le Paslier D."/>
        </authorList>
    </citation>
    <scope>NUCLEOTIDE SEQUENCE [LARGE SCALE GENOMIC DNA]</scope>
    <source>
        <strain evidence="7">Evry</strain>
    </source>
</reference>
<proteinExistence type="predicted"/>
<dbReference type="GO" id="GO:0008270">
    <property type="term" value="F:zinc ion binding"/>
    <property type="evidence" value="ECO:0007669"/>
    <property type="project" value="TreeGrafter"/>
</dbReference>
<dbReference type="eggNOG" id="COG0402">
    <property type="taxonomic scope" value="Bacteria"/>
</dbReference>
<keyword evidence="4" id="KW-0862">Zinc</keyword>
<evidence type="ECO:0000256" key="2">
    <source>
        <dbReference type="ARBA" id="ARBA00022723"/>
    </source>
</evidence>
<dbReference type="InterPro" id="IPR011059">
    <property type="entry name" value="Metal-dep_hydrolase_composite"/>
</dbReference>
<dbReference type="SUPFAM" id="SSF51338">
    <property type="entry name" value="Composite domain of metallo-dependent hydrolases"/>
    <property type="match status" value="1"/>
</dbReference>
<dbReference type="KEGG" id="caci:CLOAM0436"/>
<protein>
    <submittedName>
        <fullName evidence="6">Guanine deaminase</fullName>
        <ecNumber evidence="6">3.5.4.3</ecNumber>
    </submittedName>
</protein>
<dbReference type="EMBL" id="CU466930">
    <property type="protein sequence ID" value="CAO80339.1"/>
    <property type="molecule type" value="Genomic_DNA"/>
</dbReference>
<dbReference type="GO" id="GO:0005829">
    <property type="term" value="C:cytosol"/>
    <property type="evidence" value="ECO:0007669"/>
    <property type="project" value="TreeGrafter"/>
</dbReference>
<dbReference type="InterPro" id="IPR006680">
    <property type="entry name" value="Amidohydro-rel"/>
</dbReference>
<evidence type="ECO:0000259" key="5">
    <source>
        <dbReference type="Pfam" id="PF01979"/>
    </source>
</evidence>
<keyword evidence="3 6" id="KW-0378">Hydrolase</keyword>
<dbReference type="STRING" id="459349.CLOAM0436"/>
<comment type="cofactor">
    <cofactor evidence="1">
        <name>Zn(2+)</name>
        <dbReference type="ChEBI" id="CHEBI:29105"/>
    </cofactor>
</comment>
<dbReference type="SUPFAM" id="SSF51556">
    <property type="entry name" value="Metallo-dependent hydrolases"/>
    <property type="match status" value="1"/>
</dbReference>
<evidence type="ECO:0000313" key="6">
    <source>
        <dbReference type="EMBL" id="CAO80339.1"/>
    </source>
</evidence>